<proteinExistence type="predicted"/>
<accession>A0A261TE63</accession>
<evidence type="ECO:0000313" key="2">
    <source>
        <dbReference type="EMBL" id="OZI47918.1"/>
    </source>
</evidence>
<comment type="caution">
    <text evidence="2">The sequence shown here is derived from an EMBL/GenBank/DDBJ whole genome shotgun (WGS) entry which is preliminary data.</text>
</comment>
<dbReference type="NCBIfam" id="NF033429">
    <property type="entry name" value="ImuA_translesion"/>
    <property type="match status" value="1"/>
</dbReference>
<dbReference type="Proteomes" id="UP000216913">
    <property type="component" value="Unassembled WGS sequence"/>
</dbReference>
<dbReference type="PIRSF" id="PIRSF037290">
    <property type="entry name" value="UCP037290"/>
    <property type="match status" value="1"/>
</dbReference>
<name>A0A261TE63_9BORD</name>
<dbReference type="OrthoDB" id="9811176at2"/>
<dbReference type="SUPFAM" id="SSF52540">
    <property type="entry name" value="P-loop containing nucleoside triphosphate hydrolases"/>
    <property type="match status" value="1"/>
</dbReference>
<sequence>MPSPELIHPALWRATQLAQGSARAVPTGHAALSALLPDEGWPQGSLTELLAPHPGCGELSLLRPALTALPAHRDIVLLQPPFTPHITTWMHWGLDPQRLLWLTPASPRDTLWAADQVLKHGSCAALLCWLPQVRPESLRRLHLAAQGSETLFFALRPANAAQHASPAPLRLALAPAAAGLSVQVLKRRGPVCDVTLYLPFEENTGRLLPAVPAQPLHSPLPHAPLDRRLPATPAAGRRTTALV</sequence>
<dbReference type="GO" id="GO:0051301">
    <property type="term" value="P:cell division"/>
    <property type="evidence" value="ECO:0007669"/>
    <property type="project" value="UniProtKB-KW"/>
</dbReference>
<dbReference type="RefSeq" id="WP_094801713.1">
    <property type="nucleotide sequence ID" value="NZ_NEVN01000008.1"/>
</dbReference>
<protein>
    <submittedName>
        <fullName evidence="2">Cell division protein</fullName>
    </submittedName>
</protein>
<dbReference type="InterPro" id="IPR017166">
    <property type="entry name" value="UCP037290"/>
</dbReference>
<dbReference type="EMBL" id="NEVP01000010">
    <property type="protein sequence ID" value="OZI47918.1"/>
    <property type="molecule type" value="Genomic_DNA"/>
</dbReference>
<keyword evidence="2" id="KW-0132">Cell division</keyword>
<dbReference type="InterPro" id="IPR027417">
    <property type="entry name" value="P-loop_NTPase"/>
</dbReference>
<keyword evidence="2" id="KW-0131">Cell cycle</keyword>
<keyword evidence="3" id="KW-1185">Reference proteome</keyword>
<dbReference type="AlphaFoldDB" id="A0A261TE63"/>
<evidence type="ECO:0000256" key="1">
    <source>
        <dbReference type="SAM" id="MobiDB-lite"/>
    </source>
</evidence>
<dbReference type="Gene3D" id="3.40.50.300">
    <property type="entry name" value="P-loop containing nucleotide triphosphate hydrolases"/>
    <property type="match status" value="1"/>
</dbReference>
<feature type="compositionally biased region" description="Low complexity" evidence="1">
    <location>
        <begin position="230"/>
        <end position="243"/>
    </location>
</feature>
<reference evidence="2 3" key="1">
    <citation type="submission" date="2017-05" db="EMBL/GenBank/DDBJ databases">
        <title>Complete and WGS of Bordetella genogroups.</title>
        <authorList>
            <person name="Spilker T."/>
            <person name="LiPuma J."/>
        </authorList>
    </citation>
    <scope>NUCLEOTIDE SEQUENCE [LARGE SCALE GENOMIC DNA]</scope>
    <source>
        <strain evidence="2 3">AU10456</strain>
    </source>
</reference>
<dbReference type="InterPro" id="IPR047610">
    <property type="entry name" value="ImuA_translesion"/>
</dbReference>
<gene>
    <name evidence="2" type="ORF">CAL25_16125</name>
</gene>
<feature type="region of interest" description="Disordered" evidence="1">
    <location>
        <begin position="219"/>
        <end position="243"/>
    </location>
</feature>
<organism evidence="2 3">
    <name type="scientific">Bordetella genomosp. 5</name>
    <dbReference type="NCBI Taxonomy" id="1395608"/>
    <lineage>
        <taxon>Bacteria</taxon>
        <taxon>Pseudomonadati</taxon>
        <taxon>Pseudomonadota</taxon>
        <taxon>Betaproteobacteria</taxon>
        <taxon>Burkholderiales</taxon>
        <taxon>Alcaligenaceae</taxon>
        <taxon>Bordetella</taxon>
    </lineage>
</organism>
<evidence type="ECO:0000313" key="3">
    <source>
        <dbReference type="Proteomes" id="UP000216913"/>
    </source>
</evidence>